<gene>
    <name evidence="1" type="ORF">HPB47_006968</name>
</gene>
<sequence length="248" mass="27568">MCHRWAKQHNLPVNADKSCAMTFTGLCRSPGAPALTFGDREIRHVSSVTVLGVELDARLSFATHVHRTVAKSSRMLGFVARTTTGMPPNAFRLLYTALVLPCLEYCSAIWLPHSAALRARLASVQRRAACTYYSHSTPLALRLSYTQATTEGLLRFALWHTLASRVQAATTRLLCRLLAPGHQELVDAPRLNNRTARLQPLLTRTARHASSWLPRAVALWRQLPPELTQTFPPDCHDLGPILKAVQHV</sequence>
<dbReference type="Proteomes" id="UP000805193">
    <property type="component" value="Unassembled WGS sequence"/>
</dbReference>
<proteinExistence type="predicted"/>
<dbReference type="EMBL" id="JABSTQ010011018">
    <property type="protein sequence ID" value="KAG0415858.1"/>
    <property type="molecule type" value="Genomic_DNA"/>
</dbReference>
<name>A0AC60P8P4_IXOPE</name>
<evidence type="ECO:0000313" key="2">
    <source>
        <dbReference type="Proteomes" id="UP000805193"/>
    </source>
</evidence>
<organism evidence="1 2">
    <name type="scientific">Ixodes persulcatus</name>
    <name type="common">Taiga tick</name>
    <dbReference type="NCBI Taxonomy" id="34615"/>
    <lineage>
        <taxon>Eukaryota</taxon>
        <taxon>Metazoa</taxon>
        <taxon>Ecdysozoa</taxon>
        <taxon>Arthropoda</taxon>
        <taxon>Chelicerata</taxon>
        <taxon>Arachnida</taxon>
        <taxon>Acari</taxon>
        <taxon>Parasitiformes</taxon>
        <taxon>Ixodida</taxon>
        <taxon>Ixodoidea</taxon>
        <taxon>Ixodidae</taxon>
        <taxon>Ixodinae</taxon>
        <taxon>Ixodes</taxon>
    </lineage>
</organism>
<keyword evidence="2" id="KW-1185">Reference proteome</keyword>
<protein>
    <submittedName>
        <fullName evidence="1">Uncharacterized protein</fullName>
    </submittedName>
</protein>
<accession>A0AC60P8P4</accession>
<comment type="caution">
    <text evidence="1">The sequence shown here is derived from an EMBL/GenBank/DDBJ whole genome shotgun (WGS) entry which is preliminary data.</text>
</comment>
<reference evidence="1 2" key="1">
    <citation type="journal article" date="2020" name="Cell">
        <title>Large-Scale Comparative Analyses of Tick Genomes Elucidate Their Genetic Diversity and Vector Capacities.</title>
        <authorList>
            <consortium name="Tick Genome and Microbiome Consortium (TIGMIC)"/>
            <person name="Jia N."/>
            <person name="Wang J."/>
            <person name="Shi W."/>
            <person name="Du L."/>
            <person name="Sun Y."/>
            <person name="Zhan W."/>
            <person name="Jiang J.F."/>
            <person name="Wang Q."/>
            <person name="Zhang B."/>
            <person name="Ji P."/>
            <person name="Bell-Sakyi L."/>
            <person name="Cui X.M."/>
            <person name="Yuan T.T."/>
            <person name="Jiang B.G."/>
            <person name="Yang W.F."/>
            <person name="Lam T.T."/>
            <person name="Chang Q.C."/>
            <person name="Ding S.J."/>
            <person name="Wang X.J."/>
            <person name="Zhu J.G."/>
            <person name="Ruan X.D."/>
            <person name="Zhao L."/>
            <person name="Wei J.T."/>
            <person name="Ye R.Z."/>
            <person name="Que T.C."/>
            <person name="Du C.H."/>
            <person name="Zhou Y.H."/>
            <person name="Cheng J.X."/>
            <person name="Dai P.F."/>
            <person name="Guo W.B."/>
            <person name="Han X.H."/>
            <person name="Huang E.J."/>
            <person name="Li L.F."/>
            <person name="Wei W."/>
            <person name="Gao Y.C."/>
            <person name="Liu J.Z."/>
            <person name="Shao H.Z."/>
            <person name="Wang X."/>
            <person name="Wang C.C."/>
            <person name="Yang T.C."/>
            <person name="Huo Q.B."/>
            <person name="Li W."/>
            <person name="Chen H.Y."/>
            <person name="Chen S.E."/>
            <person name="Zhou L.G."/>
            <person name="Ni X.B."/>
            <person name="Tian J.H."/>
            <person name="Sheng Y."/>
            <person name="Liu T."/>
            <person name="Pan Y.S."/>
            <person name="Xia L.Y."/>
            <person name="Li J."/>
            <person name="Zhao F."/>
            <person name="Cao W.C."/>
        </authorList>
    </citation>
    <scope>NUCLEOTIDE SEQUENCE [LARGE SCALE GENOMIC DNA]</scope>
    <source>
        <strain evidence="1">Iper-2018</strain>
    </source>
</reference>
<evidence type="ECO:0000313" key="1">
    <source>
        <dbReference type="EMBL" id="KAG0415858.1"/>
    </source>
</evidence>